<sequence length="198" mass="21274">MSQGRRSRVGVALAATTFVLVGCADDAPRAEVELDTTPSPSATPTQAATSDEPVDGELRRGSAAAASTPQEQAVAEAWFSFYTEMVRMYAGPDLDRGRWSEVATDQAFDSPLRYAEEQAAQGHRHTGGLVVAPTKVDVKGDEALVTGCVRTTLTEVDSAGKPVETVEPWRTSSDVLVYRGGQWRVSSFKIYTSGRCEL</sequence>
<proteinExistence type="predicted"/>
<dbReference type="PROSITE" id="PS51257">
    <property type="entry name" value="PROKAR_LIPOPROTEIN"/>
    <property type="match status" value="1"/>
</dbReference>
<gene>
    <name evidence="2" type="ORF">E2C04_13290</name>
</gene>
<dbReference type="EMBL" id="CP038462">
    <property type="protein sequence ID" value="QCC77912.1"/>
    <property type="molecule type" value="Genomic_DNA"/>
</dbReference>
<evidence type="ECO:0000313" key="3">
    <source>
        <dbReference type="Proteomes" id="UP000297025"/>
    </source>
</evidence>
<feature type="compositionally biased region" description="Low complexity" evidence="1">
    <location>
        <begin position="36"/>
        <end position="50"/>
    </location>
</feature>
<dbReference type="InterPro" id="IPR032710">
    <property type="entry name" value="NTF2-like_dom_sf"/>
</dbReference>
<dbReference type="OrthoDB" id="9950592at2"/>
<feature type="region of interest" description="Disordered" evidence="1">
    <location>
        <begin position="32"/>
        <end position="69"/>
    </location>
</feature>
<protein>
    <submittedName>
        <fullName evidence="2">Uncharacterized protein</fullName>
    </submittedName>
</protein>
<name>A0A4P7UCG9_9ACTN</name>
<dbReference type="Proteomes" id="UP000297025">
    <property type="component" value="Chromosome"/>
</dbReference>
<dbReference type="SUPFAM" id="SSF54427">
    <property type="entry name" value="NTF2-like"/>
    <property type="match status" value="1"/>
</dbReference>
<dbReference type="RefSeq" id="WP_135832955.1">
    <property type="nucleotide sequence ID" value="NZ_BMCK01000003.1"/>
</dbReference>
<reference evidence="2 3" key="1">
    <citation type="journal article" date="2008" name="Int. J. Syst. Evol. Microbiol.">
        <title>Nocardioides daphniae sp. nov., isolated from Daphnia cucullata (Crustacea: Cladocera).</title>
        <authorList>
            <person name="Toth E.M."/>
            <person name="Keki Z."/>
            <person name="Homonnay Z.G."/>
            <person name="Borsodi A.K."/>
            <person name="Marialigeti K."/>
            <person name="Schumann P."/>
        </authorList>
    </citation>
    <scope>NUCLEOTIDE SEQUENCE [LARGE SCALE GENOMIC DNA]</scope>
    <source>
        <strain evidence="2 3">JCM 16608</strain>
    </source>
</reference>
<evidence type="ECO:0000256" key="1">
    <source>
        <dbReference type="SAM" id="MobiDB-lite"/>
    </source>
</evidence>
<evidence type="ECO:0000313" key="2">
    <source>
        <dbReference type="EMBL" id="QCC77912.1"/>
    </source>
</evidence>
<organism evidence="2 3">
    <name type="scientific">Nocardioides daphniae</name>
    <dbReference type="NCBI Taxonomy" id="402297"/>
    <lineage>
        <taxon>Bacteria</taxon>
        <taxon>Bacillati</taxon>
        <taxon>Actinomycetota</taxon>
        <taxon>Actinomycetes</taxon>
        <taxon>Propionibacteriales</taxon>
        <taxon>Nocardioidaceae</taxon>
        <taxon>Nocardioides</taxon>
    </lineage>
</organism>
<accession>A0A4P7UCG9</accession>
<dbReference type="AlphaFoldDB" id="A0A4P7UCG9"/>
<dbReference type="KEGG" id="ndp:E2C04_13290"/>